<dbReference type="PANTHER" id="PTHR40045:SF1">
    <property type="entry name" value="YQCI_YCGG FAMILY PROTEIN"/>
    <property type="match status" value="1"/>
</dbReference>
<accession>A0A399R4D9</accession>
<dbReference type="EMBL" id="QWGB01000004">
    <property type="protein sequence ID" value="RIJ25803.1"/>
    <property type="molecule type" value="Genomic_DNA"/>
</dbReference>
<dbReference type="PANTHER" id="PTHR40045">
    <property type="entry name" value="YCGG FAMILY PROTEIN"/>
    <property type="match status" value="1"/>
</dbReference>
<dbReference type="OrthoDB" id="283514at2"/>
<dbReference type="Pfam" id="PF08892">
    <property type="entry name" value="YqcI_YcgG"/>
    <property type="match status" value="1"/>
</dbReference>
<dbReference type="AlphaFoldDB" id="A0A399R4D9"/>
<protein>
    <submittedName>
        <fullName evidence="1">YqcI/YcgG family protein</fullName>
    </submittedName>
</protein>
<dbReference type="NCBIfam" id="NF041366">
    <property type="entry name" value="GntA_guanitoxin"/>
    <property type="match status" value="1"/>
</dbReference>
<dbReference type="InterPro" id="IPR014988">
    <property type="entry name" value="Uncharacterised_YqcI/YcgG"/>
</dbReference>
<reference evidence="1 2" key="1">
    <citation type="submission" date="2018-08" db="EMBL/GenBank/DDBJ databases">
        <title>Henriciella mobilis sp. nov., isolated from seawater.</title>
        <authorList>
            <person name="Cheng H."/>
            <person name="Wu Y.-H."/>
            <person name="Xu X.-W."/>
            <person name="Guo L.-L."/>
        </authorList>
    </citation>
    <scope>NUCLEOTIDE SEQUENCE [LARGE SCALE GENOMIC DNA]</scope>
    <source>
        <strain evidence="1 2">CCUG66934</strain>
    </source>
</reference>
<sequence>MTNGQEPVVERFEDFISSDNFPCVGAKSALVRQGLETRCYRSILRTSDDFELQRELTKFLGAIDVNSPVVQSFAAIFPDEIPPTETDFERALWDRLQSLHNLDVAAGRSWADNVSEDPQSSHFSMSLGGHPFFVVGLHPAASRPARRFEYPVLVFNSHDQFERLREDRRYEKLQSVIRERDKELSGSINPMLADHGFGAAAAQYSGREVNSDWVCPFEKKELAS</sequence>
<evidence type="ECO:0000313" key="1">
    <source>
        <dbReference type="EMBL" id="RIJ25803.1"/>
    </source>
</evidence>
<evidence type="ECO:0000313" key="2">
    <source>
        <dbReference type="Proteomes" id="UP000265431"/>
    </source>
</evidence>
<comment type="caution">
    <text evidence="1">The sequence shown here is derived from an EMBL/GenBank/DDBJ whole genome shotgun (WGS) entry which is preliminary data.</text>
</comment>
<dbReference type="RefSeq" id="WP_119378155.1">
    <property type="nucleotide sequence ID" value="NZ_QWGB01000004.1"/>
</dbReference>
<proteinExistence type="predicted"/>
<organism evidence="1 2">
    <name type="scientific">Henriciella barbarensis</name>
    <dbReference type="NCBI Taxonomy" id="86342"/>
    <lineage>
        <taxon>Bacteria</taxon>
        <taxon>Pseudomonadati</taxon>
        <taxon>Pseudomonadota</taxon>
        <taxon>Alphaproteobacteria</taxon>
        <taxon>Hyphomonadales</taxon>
        <taxon>Hyphomonadaceae</taxon>
        <taxon>Henriciella</taxon>
    </lineage>
</organism>
<keyword evidence="2" id="KW-1185">Reference proteome</keyword>
<dbReference type="Proteomes" id="UP000265431">
    <property type="component" value="Unassembled WGS sequence"/>
</dbReference>
<gene>
    <name evidence="1" type="ORF">D1224_01390</name>
</gene>
<name>A0A399R4D9_9PROT</name>